<evidence type="ECO:0000256" key="1">
    <source>
        <dbReference type="SAM" id="SignalP"/>
    </source>
</evidence>
<comment type="caution">
    <text evidence="2">The sequence shown here is derived from an EMBL/GenBank/DDBJ whole genome shotgun (WGS) entry which is preliminary data.</text>
</comment>
<feature type="chain" id="PRO_5045509921" evidence="1">
    <location>
        <begin position="21"/>
        <end position="197"/>
    </location>
</feature>
<dbReference type="Proteomes" id="UP001642483">
    <property type="component" value="Unassembled WGS sequence"/>
</dbReference>
<feature type="signal peptide" evidence="1">
    <location>
        <begin position="1"/>
        <end position="20"/>
    </location>
</feature>
<accession>A0ABP0GZ38</accession>
<sequence>MAATMMWLAIAALCISVIDSAPRGDVKDEPTNLKVKRSANEQMTFNCRIKIGEAGIWGNFLVMDENDRVILKALSESEKGAGKGLWNCTEYECKAWNVQESIPGRLPQCFKIFNVDSTKCLGRQGSRIVTTVVVNEKDTQCERFVLEKQVKYSADVLKPASDRSNVFYRSCRKKNNCHLRSGPGNMANAKTAEAQIV</sequence>
<dbReference type="EMBL" id="CAWYQH010000163">
    <property type="protein sequence ID" value="CAK8697016.1"/>
    <property type="molecule type" value="Genomic_DNA"/>
</dbReference>
<protein>
    <submittedName>
        <fullName evidence="2">Uncharacterized protein</fullName>
    </submittedName>
</protein>
<keyword evidence="1" id="KW-0732">Signal</keyword>
<name>A0ABP0GZ38_CLALP</name>
<reference evidence="2 3" key="1">
    <citation type="submission" date="2024-02" db="EMBL/GenBank/DDBJ databases">
        <authorList>
            <person name="Daric V."/>
            <person name="Darras S."/>
        </authorList>
    </citation>
    <scope>NUCLEOTIDE SEQUENCE [LARGE SCALE GENOMIC DNA]</scope>
</reference>
<keyword evidence="3" id="KW-1185">Reference proteome</keyword>
<organism evidence="2 3">
    <name type="scientific">Clavelina lepadiformis</name>
    <name type="common">Light-bulb sea squirt</name>
    <name type="synonym">Ascidia lepadiformis</name>
    <dbReference type="NCBI Taxonomy" id="159417"/>
    <lineage>
        <taxon>Eukaryota</taxon>
        <taxon>Metazoa</taxon>
        <taxon>Chordata</taxon>
        <taxon>Tunicata</taxon>
        <taxon>Ascidiacea</taxon>
        <taxon>Aplousobranchia</taxon>
        <taxon>Clavelinidae</taxon>
        <taxon>Clavelina</taxon>
    </lineage>
</organism>
<evidence type="ECO:0000313" key="3">
    <source>
        <dbReference type="Proteomes" id="UP001642483"/>
    </source>
</evidence>
<evidence type="ECO:0000313" key="2">
    <source>
        <dbReference type="EMBL" id="CAK8697016.1"/>
    </source>
</evidence>
<gene>
    <name evidence="2" type="ORF">CVLEPA_LOCUS30304</name>
</gene>
<proteinExistence type="predicted"/>